<dbReference type="PANTHER" id="PTHR22777:SF17">
    <property type="entry name" value="UPF0053 PROTEIN SLL0260"/>
    <property type="match status" value="1"/>
</dbReference>
<gene>
    <name evidence="6" type="ORF">A2164_01415</name>
</gene>
<reference evidence="6 7" key="1">
    <citation type="journal article" date="2016" name="Nat. Commun.">
        <title>Thousands of microbial genomes shed light on interconnected biogeochemical processes in an aquifer system.</title>
        <authorList>
            <person name="Anantharaman K."/>
            <person name="Brown C.T."/>
            <person name="Hug L.A."/>
            <person name="Sharon I."/>
            <person name="Castelle C.J."/>
            <person name="Probst A.J."/>
            <person name="Thomas B.C."/>
            <person name="Singh A."/>
            <person name="Wilkins M.J."/>
            <person name="Karaoz U."/>
            <person name="Brodie E.L."/>
            <person name="Williams K.H."/>
            <person name="Hubbard S.S."/>
            <person name="Banfield J.F."/>
        </authorList>
    </citation>
    <scope>NUCLEOTIDE SEQUENCE [LARGE SCALE GENOMIC DNA]</scope>
</reference>
<dbReference type="PROSITE" id="PS51846">
    <property type="entry name" value="CNNM"/>
    <property type="match status" value="1"/>
</dbReference>
<keyword evidence="3 4" id="KW-0472">Membrane</keyword>
<evidence type="ECO:0000256" key="4">
    <source>
        <dbReference type="SAM" id="Phobius"/>
    </source>
</evidence>
<sequence length="165" mass="17648">MEALLIFLLVLIILSAFFSGVETALISLSSVKVNSLLAEKKRGAEALFRIKSNPHRLIITILIGNNIVNILASSIATVLATQTFGNIGVGIATGVMTLIILIFGEITPKSIAVQNAETISLLVAKPIEILNQILTPVIIIMEKLTGSIIKLFGVKGESKLTEEEL</sequence>
<evidence type="ECO:0000313" key="6">
    <source>
        <dbReference type="EMBL" id="OGD86845.1"/>
    </source>
</evidence>
<evidence type="ECO:0000259" key="5">
    <source>
        <dbReference type="PROSITE" id="PS51846"/>
    </source>
</evidence>
<dbReference type="EMBL" id="MFAT01000014">
    <property type="protein sequence ID" value="OGD86845.1"/>
    <property type="molecule type" value="Genomic_DNA"/>
</dbReference>
<evidence type="ECO:0000313" key="7">
    <source>
        <dbReference type="Proteomes" id="UP000176317"/>
    </source>
</evidence>
<protein>
    <recommendedName>
        <fullName evidence="5">CNNM transmembrane domain-containing protein</fullName>
    </recommendedName>
</protein>
<organism evidence="6 7">
    <name type="scientific">Candidatus Curtissbacteria bacterium RBG_13_35_7</name>
    <dbReference type="NCBI Taxonomy" id="1797705"/>
    <lineage>
        <taxon>Bacteria</taxon>
        <taxon>Candidatus Curtissiibacteriota</taxon>
    </lineage>
</organism>
<feature type="transmembrane region" description="Helical" evidence="4">
    <location>
        <begin position="57"/>
        <end position="80"/>
    </location>
</feature>
<evidence type="ECO:0000256" key="2">
    <source>
        <dbReference type="ARBA" id="ARBA00023122"/>
    </source>
</evidence>
<keyword evidence="3 4" id="KW-0812">Transmembrane</keyword>
<keyword evidence="3 4" id="KW-1133">Transmembrane helix</keyword>
<dbReference type="AlphaFoldDB" id="A0A1F5G4V8"/>
<keyword evidence="2" id="KW-0129">CBS domain</keyword>
<keyword evidence="1" id="KW-0677">Repeat</keyword>
<proteinExistence type="predicted"/>
<accession>A0A1F5G4V8</accession>
<dbReference type="InterPro" id="IPR002550">
    <property type="entry name" value="CNNM"/>
</dbReference>
<feature type="domain" description="CNNM transmembrane" evidence="5">
    <location>
        <begin position="1"/>
        <end position="165"/>
    </location>
</feature>
<evidence type="ECO:0000256" key="1">
    <source>
        <dbReference type="ARBA" id="ARBA00022737"/>
    </source>
</evidence>
<comment type="caution">
    <text evidence="6">The sequence shown here is derived from an EMBL/GenBank/DDBJ whole genome shotgun (WGS) entry which is preliminary data.</text>
</comment>
<evidence type="ECO:0000256" key="3">
    <source>
        <dbReference type="PROSITE-ProRule" id="PRU01193"/>
    </source>
</evidence>
<dbReference type="PANTHER" id="PTHR22777">
    <property type="entry name" value="HEMOLYSIN-RELATED"/>
    <property type="match status" value="1"/>
</dbReference>
<dbReference type="Proteomes" id="UP000176317">
    <property type="component" value="Unassembled WGS sequence"/>
</dbReference>
<name>A0A1F5G4V8_9BACT</name>
<feature type="transmembrane region" description="Helical" evidence="4">
    <location>
        <begin position="87"/>
        <end position="104"/>
    </location>
</feature>
<dbReference type="GO" id="GO:0016020">
    <property type="term" value="C:membrane"/>
    <property type="evidence" value="ECO:0007669"/>
    <property type="project" value="UniProtKB-UniRule"/>
</dbReference>
<dbReference type="Pfam" id="PF01595">
    <property type="entry name" value="CNNM"/>
    <property type="match status" value="1"/>
</dbReference>